<name>A0A6C0CJS9_9ZZZZ</name>
<dbReference type="EMBL" id="MN739440">
    <property type="protein sequence ID" value="QHT04858.1"/>
    <property type="molecule type" value="Genomic_DNA"/>
</dbReference>
<reference evidence="1" key="1">
    <citation type="journal article" date="2020" name="Nature">
        <title>Giant virus diversity and host interactions through global metagenomics.</title>
        <authorList>
            <person name="Schulz F."/>
            <person name="Roux S."/>
            <person name="Paez-Espino D."/>
            <person name="Jungbluth S."/>
            <person name="Walsh D.A."/>
            <person name="Denef V.J."/>
            <person name="McMahon K.D."/>
            <person name="Konstantinidis K.T."/>
            <person name="Eloe-Fadrosh E.A."/>
            <person name="Kyrpides N.C."/>
            <person name="Woyke T."/>
        </authorList>
    </citation>
    <scope>NUCLEOTIDE SEQUENCE</scope>
    <source>
        <strain evidence="1">GVMAG-M-3300021343-4</strain>
    </source>
</reference>
<accession>A0A6C0CJS9</accession>
<dbReference type="AlphaFoldDB" id="A0A6C0CJS9"/>
<organism evidence="1">
    <name type="scientific">viral metagenome</name>
    <dbReference type="NCBI Taxonomy" id="1070528"/>
    <lineage>
        <taxon>unclassified sequences</taxon>
        <taxon>metagenomes</taxon>
        <taxon>organismal metagenomes</taxon>
    </lineage>
</organism>
<proteinExistence type="predicted"/>
<evidence type="ECO:0000313" key="1">
    <source>
        <dbReference type="EMBL" id="QHT04858.1"/>
    </source>
</evidence>
<sequence>MKLYTALYDLEMELLSINAHTNTGGVNENVVKTAIKKFQKVYNPPPEKGDLLKERCDKLLNLSYKGPINKIQRSRDVKIVLILIVAAKCSLVNKS</sequence>
<protein>
    <submittedName>
        <fullName evidence="1">Uncharacterized protein</fullName>
    </submittedName>
</protein>